<keyword evidence="2" id="KW-1185">Reference proteome</keyword>
<dbReference type="AlphaFoldDB" id="A0AAW0N2D3"/>
<sequence>MLSNAWRDAQLCRVVQQHRGMLFTGHVWTNAVHVLRHDHASMSEELCMNQLQDDESEMHPGRTCSDTRTNQEASSEYWILMDYNCIAGIAFTFTAV</sequence>
<evidence type="ECO:0000313" key="1">
    <source>
        <dbReference type="EMBL" id="KAK7882873.1"/>
    </source>
</evidence>
<accession>A0AAW0N2D3</accession>
<reference evidence="2" key="1">
    <citation type="submission" date="2024-04" db="EMBL/GenBank/DDBJ databases">
        <title>Salinicola lusitanus LLJ914,a marine bacterium isolated from the Okinawa Trough.</title>
        <authorList>
            <person name="Li J."/>
        </authorList>
    </citation>
    <scope>NUCLEOTIDE SEQUENCE [LARGE SCALE GENOMIC DNA]</scope>
</reference>
<name>A0AAW0N2D3_9GOBI</name>
<dbReference type="Proteomes" id="UP001460270">
    <property type="component" value="Unassembled WGS sequence"/>
</dbReference>
<organism evidence="1 2">
    <name type="scientific">Mugilogobius chulae</name>
    <name type="common">yellowstripe goby</name>
    <dbReference type="NCBI Taxonomy" id="88201"/>
    <lineage>
        <taxon>Eukaryota</taxon>
        <taxon>Metazoa</taxon>
        <taxon>Chordata</taxon>
        <taxon>Craniata</taxon>
        <taxon>Vertebrata</taxon>
        <taxon>Euteleostomi</taxon>
        <taxon>Actinopterygii</taxon>
        <taxon>Neopterygii</taxon>
        <taxon>Teleostei</taxon>
        <taxon>Neoteleostei</taxon>
        <taxon>Acanthomorphata</taxon>
        <taxon>Gobiaria</taxon>
        <taxon>Gobiiformes</taxon>
        <taxon>Gobioidei</taxon>
        <taxon>Gobiidae</taxon>
        <taxon>Gobionellinae</taxon>
        <taxon>Mugilogobius</taxon>
    </lineage>
</organism>
<proteinExistence type="predicted"/>
<dbReference type="EMBL" id="JBBPFD010000021">
    <property type="protein sequence ID" value="KAK7882873.1"/>
    <property type="molecule type" value="Genomic_DNA"/>
</dbReference>
<comment type="caution">
    <text evidence="1">The sequence shown here is derived from an EMBL/GenBank/DDBJ whole genome shotgun (WGS) entry which is preliminary data.</text>
</comment>
<evidence type="ECO:0000313" key="2">
    <source>
        <dbReference type="Proteomes" id="UP001460270"/>
    </source>
</evidence>
<protein>
    <submittedName>
        <fullName evidence="1">Uncharacterized protein</fullName>
    </submittedName>
</protein>
<gene>
    <name evidence="1" type="ORF">WMY93_029047</name>
</gene>